<dbReference type="STRING" id="1601833.SAMN05518684_106228"/>
<dbReference type="AlphaFoldDB" id="A0A1H9U1F9"/>
<proteinExistence type="predicted"/>
<name>A0A1H9U1F9_9BACI</name>
<accession>A0A1H9U1F9</accession>
<protein>
    <submittedName>
        <fullName evidence="1">Uncharacterized protein</fullName>
    </submittedName>
</protein>
<evidence type="ECO:0000313" key="2">
    <source>
        <dbReference type="Proteomes" id="UP000198571"/>
    </source>
</evidence>
<sequence length="55" mass="6789">MTIIIPEHFVWMAKNSSTPRKSYRRYINAYLEHNYPDYRLIDYHQRTAEIEKVTQ</sequence>
<reference evidence="2" key="1">
    <citation type="submission" date="2016-10" db="EMBL/GenBank/DDBJ databases">
        <authorList>
            <person name="Varghese N."/>
            <person name="Submissions S."/>
        </authorList>
    </citation>
    <scope>NUCLEOTIDE SEQUENCE [LARGE SCALE GENOMIC DNA]</scope>
    <source>
        <strain evidence="2">S9</strain>
    </source>
</reference>
<organism evidence="1 2">
    <name type="scientific">Salipaludibacillus aurantiacus</name>
    <dbReference type="NCBI Taxonomy" id="1601833"/>
    <lineage>
        <taxon>Bacteria</taxon>
        <taxon>Bacillati</taxon>
        <taxon>Bacillota</taxon>
        <taxon>Bacilli</taxon>
        <taxon>Bacillales</taxon>
        <taxon>Bacillaceae</taxon>
    </lineage>
</organism>
<dbReference type="EMBL" id="FOGT01000006">
    <property type="protein sequence ID" value="SES03132.1"/>
    <property type="molecule type" value="Genomic_DNA"/>
</dbReference>
<gene>
    <name evidence="1" type="ORF">SAMN05518684_106228</name>
</gene>
<evidence type="ECO:0000313" key="1">
    <source>
        <dbReference type="EMBL" id="SES03132.1"/>
    </source>
</evidence>
<keyword evidence="2" id="KW-1185">Reference proteome</keyword>
<dbReference type="Proteomes" id="UP000198571">
    <property type="component" value="Unassembled WGS sequence"/>
</dbReference>